<accession>A0A9P0AHY6</accession>
<sequence>MDGYQLENMPIRDEEATISPLTPRERLKKICQCCIAGDWKTAKLYLNGGVPEESRQQTCEATISRQKIIQYILSSDFTNPLSHVIYDLTISGELDKGGSFLLETGEENCSCGFHDLLAKDHFRMEGKCGQQFQSSSFFSIPNKFVLIQIPITQTRIIELRLLACRKKSRRTFAVRDLGPLMLLNEDPRDKTTIEFLMKHVTNKKARVAEPLLYVASKMGEARIVKVLLESGVTANIRDSEIRSTPLHLATKIAAEMVVDLLIRYGADLNCTDIFGRTPLHYAATNGWTRGTEILLRNGATVDESDNNETTPLKFALEGGHSGVADLLIQHGANFDLQEYFDKMPSLLQLFVEKGDAQGVKLMLDIALVTATKSESASCCDRNSEGPHQNRLQVSRVKSRTTPFPLDTGICPISERHIQTAFESACRMGKGDVVHVLLHYGADVDGTGVITPLHDAVDYGRKEVVEILLNHGADIEILERDFYSAVTIVVLSERDGRTRPEVSYSKTAHILMTLRVHGADFSTLAGASTANCGRKFTYSPEGLEAALEIGFIREPDLIHLLQHRIRFHDEHYHKSKSLESTPMNILGQYVVKLQAAGLLSNPVLKDNSGKAMHLNKLVTRAERFSPALREKCEVEVLKLKRVILNRKYNFLELLFLSPDQLVELCRKESFQKSYRRVMSWYDEFPLYWLMLWGRVLEGDNRRRLVDSACRICHLMFNWESCETMTSSEGVRIPFEVSERVVDCLGDRDLKRFVFEHERDPVWRGLSSRFDDVKLPANRDARYKLSIGCK</sequence>
<feature type="repeat" description="ANK" evidence="3">
    <location>
        <begin position="241"/>
        <end position="273"/>
    </location>
</feature>
<dbReference type="Pfam" id="PF12796">
    <property type="entry name" value="Ank_2"/>
    <property type="match status" value="2"/>
</dbReference>
<gene>
    <name evidence="4" type="ORF">BEMITA_LOCUS10748</name>
</gene>
<dbReference type="AlphaFoldDB" id="A0A9P0AHY6"/>
<evidence type="ECO:0000256" key="3">
    <source>
        <dbReference type="PROSITE-ProRule" id="PRU00023"/>
    </source>
</evidence>
<feature type="repeat" description="ANK" evidence="3">
    <location>
        <begin position="450"/>
        <end position="479"/>
    </location>
</feature>
<dbReference type="PRINTS" id="PR01415">
    <property type="entry name" value="ANKYRIN"/>
</dbReference>
<dbReference type="InterPro" id="IPR002110">
    <property type="entry name" value="Ankyrin_rpt"/>
</dbReference>
<keyword evidence="1" id="KW-0677">Repeat</keyword>
<dbReference type="PROSITE" id="PS50088">
    <property type="entry name" value="ANK_REPEAT"/>
    <property type="match status" value="5"/>
</dbReference>
<feature type="repeat" description="ANK" evidence="3">
    <location>
        <begin position="307"/>
        <end position="339"/>
    </location>
</feature>
<name>A0A9P0AHY6_BEMTA</name>
<dbReference type="SMART" id="SM00248">
    <property type="entry name" value="ANK"/>
    <property type="match status" value="6"/>
</dbReference>
<dbReference type="EMBL" id="OU963867">
    <property type="protein sequence ID" value="CAH0392204.1"/>
    <property type="molecule type" value="Genomic_DNA"/>
</dbReference>
<organism evidence="4 5">
    <name type="scientific">Bemisia tabaci</name>
    <name type="common">Sweetpotato whitefly</name>
    <name type="synonym">Aleurodes tabaci</name>
    <dbReference type="NCBI Taxonomy" id="7038"/>
    <lineage>
        <taxon>Eukaryota</taxon>
        <taxon>Metazoa</taxon>
        <taxon>Ecdysozoa</taxon>
        <taxon>Arthropoda</taxon>
        <taxon>Hexapoda</taxon>
        <taxon>Insecta</taxon>
        <taxon>Pterygota</taxon>
        <taxon>Neoptera</taxon>
        <taxon>Paraneoptera</taxon>
        <taxon>Hemiptera</taxon>
        <taxon>Sternorrhyncha</taxon>
        <taxon>Aleyrodoidea</taxon>
        <taxon>Aleyrodidae</taxon>
        <taxon>Aleyrodinae</taxon>
        <taxon>Bemisia</taxon>
    </lineage>
</organism>
<dbReference type="PROSITE" id="PS50297">
    <property type="entry name" value="ANK_REP_REGION"/>
    <property type="match status" value="4"/>
</dbReference>
<dbReference type="SUPFAM" id="SSF48403">
    <property type="entry name" value="Ankyrin repeat"/>
    <property type="match status" value="2"/>
</dbReference>
<keyword evidence="2 3" id="KW-0040">ANK repeat</keyword>
<dbReference type="PANTHER" id="PTHR24171:SF9">
    <property type="entry name" value="ANKYRIN REPEAT DOMAIN-CONTAINING PROTEIN 39"/>
    <property type="match status" value="1"/>
</dbReference>
<feature type="repeat" description="ANK" evidence="3">
    <location>
        <begin position="212"/>
        <end position="239"/>
    </location>
</feature>
<feature type="repeat" description="ANK" evidence="3">
    <location>
        <begin position="274"/>
        <end position="306"/>
    </location>
</feature>
<evidence type="ECO:0000313" key="4">
    <source>
        <dbReference type="EMBL" id="CAH0392204.1"/>
    </source>
</evidence>
<dbReference type="Gene3D" id="1.25.40.20">
    <property type="entry name" value="Ankyrin repeat-containing domain"/>
    <property type="match status" value="2"/>
</dbReference>
<dbReference type="Proteomes" id="UP001152759">
    <property type="component" value="Chromosome 6"/>
</dbReference>
<protein>
    <submittedName>
        <fullName evidence="4">Uncharacterized protein</fullName>
    </submittedName>
</protein>
<keyword evidence="5" id="KW-1185">Reference proteome</keyword>
<evidence type="ECO:0000256" key="1">
    <source>
        <dbReference type="ARBA" id="ARBA00022737"/>
    </source>
</evidence>
<evidence type="ECO:0000256" key="2">
    <source>
        <dbReference type="ARBA" id="ARBA00023043"/>
    </source>
</evidence>
<evidence type="ECO:0000313" key="5">
    <source>
        <dbReference type="Proteomes" id="UP001152759"/>
    </source>
</evidence>
<proteinExistence type="predicted"/>
<dbReference type="InterPro" id="IPR036770">
    <property type="entry name" value="Ankyrin_rpt-contain_sf"/>
</dbReference>
<reference evidence="4" key="1">
    <citation type="submission" date="2021-12" db="EMBL/GenBank/DDBJ databases">
        <authorList>
            <person name="King R."/>
        </authorList>
    </citation>
    <scope>NUCLEOTIDE SEQUENCE</scope>
</reference>
<dbReference type="PANTHER" id="PTHR24171">
    <property type="entry name" value="ANKYRIN REPEAT DOMAIN-CONTAINING PROTEIN 39-RELATED"/>
    <property type="match status" value="1"/>
</dbReference>